<keyword evidence="2" id="KW-1133">Transmembrane helix</keyword>
<gene>
    <name evidence="3" type="ORF">Lalb_Chr20g0109701</name>
</gene>
<keyword evidence="2" id="KW-0472">Membrane</keyword>
<name>A0A6A5NDU9_LUPAL</name>
<sequence>MTHLHQATITKSSKATPEPKHRFLTKPDLILTVLDFTMTEADSILTEPDFAYMTEAAKPILTEADATDLHKLTETHSRLARISLTKAHPKLAKTILAPSYINSHELTFRLIHTTSQSPWFTSNNIIYFITCIITFGTFYLFYMCLNSFS</sequence>
<keyword evidence="2" id="KW-0812">Transmembrane</keyword>
<evidence type="ECO:0000256" key="1">
    <source>
        <dbReference type="SAM" id="MobiDB-lite"/>
    </source>
</evidence>
<dbReference type="EMBL" id="WOCE01000020">
    <property type="protein sequence ID" value="KAE9590629.1"/>
    <property type="molecule type" value="Genomic_DNA"/>
</dbReference>
<evidence type="ECO:0000313" key="4">
    <source>
        <dbReference type="Proteomes" id="UP000447434"/>
    </source>
</evidence>
<reference evidence="4" key="1">
    <citation type="journal article" date="2020" name="Nat. Commun.">
        <title>Genome sequence of the cluster root forming white lupin.</title>
        <authorList>
            <person name="Hufnagel B."/>
            <person name="Marques A."/>
            <person name="Soriano A."/>
            <person name="Marques L."/>
            <person name="Divol F."/>
            <person name="Doumas P."/>
            <person name="Sallet E."/>
            <person name="Mancinotti D."/>
            <person name="Carrere S."/>
            <person name="Marande W."/>
            <person name="Arribat S."/>
            <person name="Keller J."/>
            <person name="Huneau C."/>
            <person name="Blein T."/>
            <person name="Aime D."/>
            <person name="Laguerre M."/>
            <person name="Taylor J."/>
            <person name="Schubert V."/>
            <person name="Nelson M."/>
            <person name="Geu-Flores F."/>
            <person name="Crespi M."/>
            <person name="Gallardo-Guerrero K."/>
            <person name="Delaux P.-M."/>
            <person name="Salse J."/>
            <person name="Berges H."/>
            <person name="Guyot R."/>
            <person name="Gouzy J."/>
            <person name="Peret B."/>
        </authorList>
    </citation>
    <scope>NUCLEOTIDE SEQUENCE [LARGE SCALE GENOMIC DNA]</scope>
    <source>
        <strain evidence="4">cv. Amiga</strain>
    </source>
</reference>
<evidence type="ECO:0000313" key="3">
    <source>
        <dbReference type="EMBL" id="KAE9590629.1"/>
    </source>
</evidence>
<dbReference type="AlphaFoldDB" id="A0A6A5NDU9"/>
<feature type="compositionally biased region" description="Polar residues" evidence="1">
    <location>
        <begin position="1"/>
        <end position="15"/>
    </location>
</feature>
<comment type="caution">
    <text evidence="3">The sequence shown here is derived from an EMBL/GenBank/DDBJ whole genome shotgun (WGS) entry which is preliminary data.</text>
</comment>
<organism evidence="3 4">
    <name type="scientific">Lupinus albus</name>
    <name type="common">White lupine</name>
    <name type="synonym">Lupinus termis</name>
    <dbReference type="NCBI Taxonomy" id="3870"/>
    <lineage>
        <taxon>Eukaryota</taxon>
        <taxon>Viridiplantae</taxon>
        <taxon>Streptophyta</taxon>
        <taxon>Embryophyta</taxon>
        <taxon>Tracheophyta</taxon>
        <taxon>Spermatophyta</taxon>
        <taxon>Magnoliopsida</taxon>
        <taxon>eudicotyledons</taxon>
        <taxon>Gunneridae</taxon>
        <taxon>Pentapetalae</taxon>
        <taxon>rosids</taxon>
        <taxon>fabids</taxon>
        <taxon>Fabales</taxon>
        <taxon>Fabaceae</taxon>
        <taxon>Papilionoideae</taxon>
        <taxon>50 kb inversion clade</taxon>
        <taxon>genistoids sensu lato</taxon>
        <taxon>core genistoids</taxon>
        <taxon>Genisteae</taxon>
        <taxon>Lupinus</taxon>
    </lineage>
</organism>
<dbReference type="Proteomes" id="UP000447434">
    <property type="component" value="Chromosome 20"/>
</dbReference>
<feature type="region of interest" description="Disordered" evidence="1">
    <location>
        <begin position="1"/>
        <end position="20"/>
    </location>
</feature>
<feature type="transmembrane region" description="Helical" evidence="2">
    <location>
        <begin position="125"/>
        <end position="145"/>
    </location>
</feature>
<keyword evidence="4" id="KW-1185">Reference proteome</keyword>
<protein>
    <submittedName>
        <fullName evidence="3">Uncharacterized protein</fullName>
    </submittedName>
</protein>
<proteinExistence type="predicted"/>
<accession>A0A6A5NDU9</accession>
<evidence type="ECO:0000256" key="2">
    <source>
        <dbReference type="SAM" id="Phobius"/>
    </source>
</evidence>